<accession>A0A2V1DM86</accession>
<gene>
    <name evidence="14" type="ORF">DM02DRAFT_719101</name>
</gene>
<comment type="similarity">
    <text evidence="2">Belongs to the ERG28 family.</text>
</comment>
<organism evidence="14 15">
    <name type="scientific">Periconia macrospinosa</name>
    <dbReference type="NCBI Taxonomy" id="97972"/>
    <lineage>
        <taxon>Eukaryota</taxon>
        <taxon>Fungi</taxon>
        <taxon>Dikarya</taxon>
        <taxon>Ascomycota</taxon>
        <taxon>Pezizomycotina</taxon>
        <taxon>Dothideomycetes</taxon>
        <taxon>Pleosporomycetidae</taxon>
        <taxon>Pleosporales</taxon>
        <taxon>Massarineae</taxon>
        <taxon>Periconiaceae</taxon>
        <taxon>Periconia</taxon>
    </lineage>
</organism>
<evidence type="ECO:0000256" key="7">
    <source>
        <dbReference type="ARBA" id="ARBA00022989"/>
    </source>
</evidence>
<keyword evidence="12" id="KW-0753">Steroid metabolism</keyword>
<evidence type="ECO:0000256" key="3">
    <source>
        <dbReference type="ARBA" id="ARBA00022516"/>
    </source>
</evidence>
<name>A0A2V1DM86_9PLEO</name>
<evidence type="ECO:0000256" key="11">
    <source>
        <dbReference type="ARBA" id="ARBA00023166"/>
    </source>
</evidence>
<keyword evidence="9" id="KW-0443">Lipid metabolism</keyword>
<dbReference type="EMBL" id="KZ805402">
    <property type="protein sequence ID" value="PVH98951.1"/>
    <property type="molecule type" value="Genomic_DNA"/>
</dbReference>
<keyword evidence="5" id="KW-0256">Endoplasmic reticulum</keyword>
<dbReference type="InterPro" id="IPR005352">
    <property type="entry name" value="Erg28"/>
</dbReference>
<feature type="transmembrane region" description="Helical" evidence="13">
    <location>
        <begin position="123"/>
        <end position="143"/>
    </location>
</feature>
<evidence type="ECO:0000256" key="5">
    <source>
        <dbReference type="ARBA" id="ARBA00022824"/>
    </source>
</evidence>
<dbReference type="PANTHER" id="PTHR15451">
    <property type="entry name" value="ERGOSTEROL BIOSYNTHETIC PROTEIN 28-RELATED"/>
    <property type="match status" value="1"/>
</dbReference>
<evidence type="ECO:0000256" key="12">
    <source>
        <dbReference type="ARBA" id="ARBA00023221"/>
    </source>
</evidence>
<feature type="transmembrane region" description="Helical" evidence="13">
    <location>
        <begin position="73"/>
        <end position="92"/>
    </location>
</feature>
<comment type="subcellular location">
    <subcellularLocation>
        <location evidence="1">Endoplasmic reticulum membrane</location>
        <topology evidence="1">Multi-pass membrane protein</topology>
    </subcellularLocation>
</comment>
<sequence>MASTLTSLLPQSEGWLPSWLLFTSLISIFNTIQSYTSTTLTARVYNPNPPPSSSTTAAALQPTQVTPLTGRLFGTWTLLAAVIRLYGAYYISEKPVYELAMAAYAVAWAHFMSEWWVFGTTRWGMPIAGPAFISTGTLAWMVLQREFYLGL</sequence>
<dbReference type="GO" id="GO:0030674">
    <property type="term" value="F:protein-macromolecule adaptor activity"/>
    <property type="evidence" value="ECO:0007669"/>
    <property type="project" value="TreeGrafter"/>
</dbReference>
<evidence type="ECO:0000256" key="8">
    <source>
        <dbReference type="ARBA" id="ARBA00023011"/>
    </source>
</evidence>
<dbReference type="Pfam" id="PF03694">
    <property type="entry name" value="Erg28"/>
    <property type="match status" value="1"/>
</dbReference>
<keyword evidence="7 13" id="KW-1133">Transmembrane helix</keyword>
<evidence type="ECO:0000256" key="6">
    <source>
        <dbReference type="ARBA" id="ARBA00022955"/>
    </source>
</evidence>
<evidence type="ECO:0000256" key="4">
    <source>
        <dbReference type="ARBA" id="ARBA00022692"/>
    </source>
</evidence>
<dbReference type="STRING" id="97972.A0A2V1DM86"/>
<keyword evidence="8" id="KW-0756">Sterol biosynthesis</keyword>
<evidence type="ECO:0000256" key="2">
    <source>
        <dbReference type="ARBA" id="ARBA00005377"/>
    </source>
</evidence>
<evidence type="ECO:0000256" key="13">
    <source>
        <dbReference type="SAM" id="Phobius"/>
    </source>
</evidence>
<keyword evidence="15" id="KW-1185">Reference proteome</keyword>
<evidence type="ECO:0000313" key="15">
    <source>
        <dbReference type="Proteomes" id="UP000244855"/>
    </source>
</evidence>
<dbReference type="PANTHER" id="PTHR15451:SF19">
    <property type="entry name" value="ERGOSTEROL BIOSYNTHETIC PROTEIN 28 HOMOLOG"/>
    <property type="match status" value="1"/>
</dbReference>
<evidence type="ECO:0000256" key="1">
    <source>
        <dbReference type="ARBA" id="ARBA00004477"/>
    </source>
</evidence>
<evidence type="ECO:0000256" key="9">
    <source>
        <dbReference type="ARBA" id="ARBA00023098"/>
    </source>
</evidence>
<reference evidence="14 15" key="1">
    <citation type="journal article" date="2018" name="Sci. Rep.">
        <title>Comparative genomics provides insights into the lifestyle and reveals functional heterogeneity of dark septate endophytic fungi.</title>
        <authorList>
            <person name="Knapp D.G."/>
            <person name="Nemeth J.B."/>
            <person name="Barry K."/>
            <person name="Hainaut M."/>
            <person name="Henrissat B."/>
            <person name="Johnson J."/>
            <person name="Kuo A."/>
            <person name="Lim J.H.P."/>
            <person name="Lipzen A."/>
            <person name="Nolan M."/>
            <person name="Ohm R.A."/>
            <person name="Tamas L."/>
            <person name="Grigoriev I.V."/>
            <person name="Spatafora J.W."/>
            <person name="Nagy L.G."/>
            <person name="Kovacs G.M."/>
        </authorList>
    </citation>
    <scope>NUCLEOTIDE SEQUENCE [LARGE SCALE GENOMIC DNA]</scope>
    <source>
        <strain evidence="14 15">DSE2036</strain>
    </source>
</reference>
<dbReference type="Proteomes" id="UP000244855">
    <property type="component" value="Unassembled WGS sequence"/>
</dbReference>
<keyword evidence="10 13" id="KW-0472">Membrane</keyword>
<dbReference type="AlphaFoldDB" id="A0A2V1DM86"/>
<keyword evidence="11" id="KW-1207">Sterol metabolism</keyword>
<evidence type="ECO:0000313" key="14">
    <source>
        <dbReference type="EMBL" id="PVH98951.1"/>
    </source>
</evidence>
<dbReference type="OrthoDB" id="6485510at2759"/>
<dbReference type="GO" id="GO:0016126">
    <property type="term" value="P:sterol biosynthetic process"/>
    <property type="evidence" value="ECO:0007669"/>
    <property type="project" value="UniProtKB-KW"/>
</dbReference>
<protein>
    <submittedName>
        <fullName evidence="14">Ergosterol biosynthesis protein-like protein</fullName>
    </submittedName>
</protein>
<proteinExistence type="inferred from homology"/>
<keyword evidence="4 13" id="KW-0812">Transmembrane</keyword>
<keyword evidence="3" id="KW-0444">Lipid biosynthesis</keyword>
<keyword evidence="6" id="KW-0752">Steroid biosynthesis</keyword>
<evidence type="ECO:0000256" key="10">
    <source>
        <dbReference type="ARBA" id="ARBA00023136"/>
    </source>
</evidence>
<dbReference type="GO" id="GO:0005789">
    <property type="term" value="C:endoplasmic reticulum membrane"/>
    <property type="evidence" value="ECO:0007669"/>
    <property type="project" value="UniProtKB-SubCell"/>
</dbReference>